<dbReference type="Gene3D" id="2.30.30.760">
    <property type="match status" value="1"/>
</dbReference>
<dbReference type="GO" id="GO:0042597">
    <property type="term" value="C:periplasmic space"/>
    <property type="evidence" value="ECO:0007669"/>
    <property type="project" value="UniProtKB-SubCell"/>
</dbReference>
<keyword evidence="1" id="KW-0574">Periplasm</keyword>
<sequence>MRYYCIGLLLSFYFFILEFNCIFANSLGRAVVPSVVINVGEVLNESKLKELDVTNPHIIGGYARSIKDVIGLVTRRLLLPDRVIPLSVLHRPYIITIGSKVRIIFTQGNMTISAAGIALSDASAGDIISVKNSDTGVIISGNVMSDGTVSVTTK</sequence>
<comment type="similarity">
    <text evidence="1">Belongs to the FlgA family.</text>
</comment>
<gene>
    <name evidence="3" type="primary">flgA</name>
    <name evidence="3" type="ORF">C4617_01560</name>
</gene>
<protein>
    <recommendedName>
        <fullName evidence="1">Flagella basal body P-ring formation protein FlgA</fullName>
    </recommendedName>
</protein>
<reference evidence="4" key="1">
    <citation type="submission" date="2018-02" db="EMBL/GenBank/DDBJ databases">
        <title>Genome sequence of Candidatus Liberibacter europaeus.</title>
        <authorList>
            <person name="Frampton R.A."/>
            <person name="Thompson S.M."/>
            <person name="David C."/>
            <person name="Addison S.M."/>
            <person name="Smith G.R."/>
        </authorList>
    </citation>
    <scope>NUCLEOTIDE SEQUENCE [LARGE SCALE GENOMIC DNA]</scope>
</reference>
<dbReference type="AlphaFoldDB" id="A0A2T4VYH7"/>
<comment type="function">
    <text evidence="1">Involved in the assembly process of the P-ring formation. It may associate with FlgF on the rod constituting a structure essential for the P-ring assembly or may act as a modulator protein for the P-ring assembly.</text>
</comment>
<feature type="domain" description="Flagella basal body P-ring formation protein FlgA SAF" evidence="2">
    <location>
        <begin position="30"/>
        <end position="151"/>
    </location>
</feature>
<dbReference type="PANTHER" id="PTHR36307:SF1">
    <property type="entry name" value="FLAGELLA BASAL BODY P-RING FORMATION PROTEIN FLGA"/>
    <property type="match status" value="1"/>
</dbReference>
<dbReference type="InterPro" id="IPR039246">
    <property type="entry name" value="Flagellar_FlgA"/>
</dbReference>
<dbReference type="GO" id="GO:0044780">
    <property type="term" value="P:bacterial-type flagellum assembly"/>
    <property type="evidence" value="ECO:0007669"/>
    <property type="project" value="InterPro"/>
</dbReference>
<dbReference type="CDD" id="cd11614">
    <property type="entry name" value="SAF_CpaB_FlgA_like"/>
    <property type="match status" value="1"/>
</dbReference>
<comment type="subcellular location">
    <subcellularLocation>
        <location evidence="1">Periplasm</location>
    </subcellularLocation>
</comment>
<dbReference type="Pfam" id="PF13144">
    <property type="entry name" value="ChapFlgA"/>
    <property type="match status" value="1"/>
</dbReference>
<keyword evidence="3" id="KW-0282">Flagellum</keyword>
<dbReference type="PANTHER" id="PTHR36307">
    <property type="entry name" value="FLAGELLA BASAL BODY P-RING FORMATION PROTEIN FLGA"/>
    <property type="match status" value="1"/>
</dbReference>
<dbReference type="EMBL" id="PSQJ01000002">
    <property type="protein sequence ID" value="PTL86832.1"/>
    <property type="molecule type" value="Genomic_DNA"/>
</dbReference>
<dbReference type="NCBIfam" id="TIGR03170">
    <property type="entry name" value="flgA_cterm"/>
    <property type="match status" value="1"/>
</dbReference>
<evidence type="ECO:0000256" key="1">
    <source>
        <dbReference type="RuleBase" id="RU362063"/>
    </source>
</evidence>
<evidence type="ECO:0000313" key="4">
    <source>
        <dbReference type="Proteomes" id="UP000240811"/>
    </source>
</evidence>
<comment type="caution">
    <text evidence="3">The sequence shown here is derived from an EMBL/GenBank/DDBJ whole genome shotgun (WGS) entry which is preliminary data.</text>
</comment>
<dbReference type="Proteomes" id="UP000240811">
    <property type="component" value="Unassembled WGS sequence"/>
</dbReference>
<proteinExistence type="inferred from homology"/>
<evidence type="ECO:0000259" key="2">
    <source>
        <dbReference type="Pfam" id="PF13144"/>
    </source>
</evidence>
<keyword evidence="3" id="KW-0966">Cell projection</keyword>
<keyword evidence="3" id="KW-0969">Cilium</keyword>
<dbReference type="InterPro" id="IPR017585">
    <property type="entry name" value="SAF_FlgA"/>
</dbReference>
<organism evidence="3 4">
    <name type="scientific">Candidatus Liberibacter europaeus</name>
    <dbReference type="NCBI Taxonomy" id="744859"/>
    <lineage>
        <taxon>Bacteria</taxon>
        <taxon>Pseudomonadati</taxon>
        <taxon>Pseudomonadota</taxon>
        <taxon>Alphaproteobacteria</taxon>
        <taxon>Hyphomicrobiales</taxon>
        <taxon>Rhizobiaceae</taxon>
        <taxon>Liberibacter</taxon>
    </lineage>
</organism>
<name>A0A2T4VYH7_9HYPH</name>
<evidence type="ECO:0000313" key="3">
    <source>
        <dbReference type="EMBL" id="PTL86832.1"/>
    </source>
</evidence>
<keyword evidence="1" id="KW-1005">Bacterial flagellum biogenesis</keyword>
<accession>A0A2T4VYH7</accession>